<feature type="domain" description="YdhG-like" evidence="1">
    <location>
        <begin position="20"/>
        <end position="111"/>
    </location>
</feature>
<evidence type="ECO:0000259" key="1">
    <source>
        <dbReference type="Pfam" id="PF08818"/>
    </source>
</evidence>
<accession>A0ABS6XZI0</accession>
<dbReference type="InterPro" id="IPR014922">
    <property type="entry name" value="YdhG-like"/>
</dbReference>
<reference evidence="2 3" key="1">
    <citation type="submission" date="2021-07" db="EMBL/GenBank/DDBJ databases">
        <title>Flavobacterium sp. nov. isolated from sediment on the Taihu Lake.</title>
        <authorList>
            <person name="Qu J.-H."/>
        </authorList>
    </citation>
    <scope>NUCLEOTIDE SEQUENCE [LARGE SCALE GENOMIC DNA]</scope>
    <source>
        <strain evidence="2 3">NAS39</strain>
    </source>
</reference>
<dbReference type="EMBL" id="JAHWYN010000017">
    <property type="protein sequence ID" value="MBW4362096.1"/>
    <property type="molecule type" value="Genomic_DNA"/>
</dbReference>
<keyword evidence="3" id="KW-1185">Reference proteome</keyword>
<name>A0ABS6XZI0_9FLAO</name>
<proteinExistence type="predicted"/>
<evidence type="ECO:0000313" key="2">
    <source>
        <dbReference type="EMBL" id="MBW4362096.1"/>
    </source>
</evidence>
<dbReference type="Proteomes" id="UP000812031">
    <property type="component" value="Unassembled WGS sequence"/>
</dbReference>
<dbReference type="Pfam" id="PF08818">
    <property type="entry name" value="DUF1801"/>
    <property type="match status" value="1"/>
</dbReference>
<evidence type="ECO:0000313" key="3">
    <source>
        <dbReference type="Proteomes" id="UP000812031"/>
    </source>
</evidence>
<sequence length="121" mass="13956">MKTDFKTVDEYISTFPKEIQSLLENVRATIKNKAPEAIESISYGMPTYKTNGKPLVYFAGYKNHIGFYATPTGHTEFANELSNYKQGKGSVQFPVDHPIPYWLIEQIVVFRVKENEQQFKK</sequence>
<protein>
    <submittedName>
        <fullName evidence="2">DUF1801 domain-containing protein</fullName>
    </submittedName>
</protein>
<organism evidence="2 3">
    <name type="scientific">Flavobacterium taihuense</name>
    <dbReference type="NCBI Taxonomy" id="2857508"/>
    <lineage>
        <taxon>Bacteria</taxon>
        <taxon>Pseudomonadati</taxon>
        <taxon>Bacteroidota</taxon>
        <taxon>Flavobacteriia</taxon>
        <taxon>Flavobacteriales</taxon>
        <taxon>Flavobacteriaceae</taxon>
        <taxon>Flavobacterium</taxon>
    </lineage>
</organism>
<comment type="caution">
    <text evidence="2">The sequence shown here is derived from an EMBL/GenBank/DDBJ whole genome shotgun (WGS) entry which is preliminary data.</text>
</comment>
<dbReference type="RefSeq" id="WP_219318583.1">
    <property type="nucleotide sequence ID" value="NZ_JAHWYN010000017.1"/>
</dbReference>
<gene>
    <name evidence="2" type="ORF">KZH69_16520</name>
</gene>